<feature type="chain" id="PRO_5012438905" description="Bacterial surface antigen (D15) domain-containing protein" evidence="1">
    <location>
        <begin position="20"/>
        <end position="434"/>
    </location>
</feature>
<reference evidence="3" key="1">
    <citation type="submission" date="2017-04" db="EMBL/GenBank/DDBJ databases">
        <authorList>
            <person name="Varghese N."/>
            <person name="Submissions S."/>
        </authorList>
    </citation>
    <scope>NUCLEOTIDE SEQUENCE [LARGE SCALE GENOMIC DNA]</scope>
    <source>
        <strain evidence="3">DSM 16537</strain>
    </source>
</reference>
<dbReference type="STRING" id="758820.SAMN00777080_2919"/>
<feature type="signal peptide" evidence="1">
    <location>
        <begin position="1"/>
        <end position="19"/>
    </location>
</feature>
<dbReference type="RefSeq" id="WP_084121090.1">
    <property type="nucleotide sequence ID" value="NZ_LT838813.1"/>
</dbReference>
<accession>A0A1W2H615</accession>
<gene>
    <name evidence="2" type="ORF">SAMN00777080_2919</name>
</gene>
<keyword evidence="3" id="KW-1185">Reference proteome</keyword>
<sequence>MRFFFLFLIIISTWSYSSAQSQKTIRNTMYMTYGKTGANLREFNEMLANKGLSPMRKGYSNLSFGYLTRFNDFIIGLELFHNSGPKSDFGDFEIDYQSTRFYVNVGFAFTEEGNFQLIHYMSFGSGFANFQMLRENDTNSLDGFLQNPENGYLLRKGDIHKSTFNLSGFLTEIGFQMSYDLPIPGREEALEILARFGYSFSPFEDSWNLNGINFNSIQSGAFLRLGVGISLPDHNYFYKDASLGAHIIYGMHFTKPDEFNKKLGENGLSAFDGRPNNWGLKVLGETKGFLYGFDFYNLGLSGPASETKSHTLNSLRLYGNVGLKLFERKNLELGALGGLGFGNIRYSLTSNEKPDFPRLFEEPLHDGYLRNAGVMAKPELYFAYGMPILGGSSKLMFSVHGGYELPLSNYKLEDLSMFDYMANPYLQFGIGIRP</sequence>
<keyword evidence="1" id="KW-0732">Signal</keyword>
<proteinExistence type="predicted"/>
<dbReference type="AlphaFoldDB" id="A0A1W2H615"/>
<name>A0A1W2H615_9BACT</name>
<evidence type="ECO:0000313" key="2">
    <source>
        <dbReference type="EMBL" id="SMD44299.1"/>
    </source>
</evidence>
<dbReference type="Proteomes" id="UP000192333">
    <property type="component" value="Chromosome I"/>
</dbReference>
<organism evidence="2 3">
    <name type="scientific">Aquiflexum balticum DSM 16537</name>
    <dbReference type="NCBI Taxonomy" id="758820"/>
    <lineage>
        <taxon>Bacteria</taxon>
        <taxon>Pseudomonadati</taxon>
        <taxon>Bacteroidota</taxon>
        <taxon>Cytophagia</taxon>
        <taxon>Cytophagales</taxon>
        <taxon>Cyclobacteriaceae</taxon>
        <taxon>Aquiflexum</taxon>
    </lineage>
</organism>
<dbReference type="OrthoDB" id="833919at2"/>
<dbReference type="EMBL" id="LT838813">
    <property type="protein sequence ID" value="SMD44299.1"/>
    <property type="molecule type" value="Genomic_DNA"/>
</dbReference>
<protein>
    <recommendedName>
        <fullName evidence="4">Bacterial surface antigen (D15) domain-containing protein</fullName>
    </recommendedName>
</protein>
<evidence type="ECO:0008006" key="4">
    <source>
        <dbReference type="Google" id="ProtNLM"/>
    </source>
</evidence>
<evidence type="ECO:0000256" key="1">
    <source>
        <dbReference type="SAM" id="SignalP"/>
    </source>
</evidence>
<evidence type="ECO:0000313" key="3">
    <source>
        <dbReference type="Proteomes" id="UP000192333"/>
    </source>
</evidence>